<evidence type="ECO:0000313" key="5">
    <source>
        <dbReference type="Proteomes" id="UP000800035"/>
    </source>
</evidence>
<accession>A0A6A5T7H5</accession>
<dbReference type="InterPro" id="IPR046529">
    <property type="entry name" value="DUF6594"/>
</dbReference>
<dbReference type="Proteomes" id="UP000800035">
    <property type="component" value="Unassembled WGS sequence"/>
</dbReference>
<sequence length="343" mass="38364">MAQPRRRNVYESEARLQDPGQQAQISDILGLPEQSLTNAELQPAPRLGGAARIKKFQGEKPSEQSGVQGESRPGDIEGAPHTPEPRLGGLRGYPALAKLIGSDADFFVFRRFSSLAARHLLYLQDQLAELEERLNAVDLAESRNSNQQALWNLHSRRKDSNQERKKIMEELGPLLKKYQDALQTQSVVLSLSAPSEHVVDSLAHWTDGIKPVAEAESHFLNDRKDLVALSRDQSSNELLDSYLERNWYGYFVKKQADSVPATLEHVEFYSRGSIKRFSRFVLSMAAVGFTIIPLPLLNQFRSRSVRLPAVAIFTIGFAAMLSFLTKSRTHEIFAAMAACALTF</sequence>
<protein>
    <recommendedName>
        <fullName evidence="3">DUF6594 domain-containing protein</fullName>
    </recommendedName>
</protein>
<dbReference type="EMBL" id="ML977075">
    <property type="protein sequence ID" value="KAF1948150.1"/>
    <property type="molecule type" value="Genomic_DNA"/>
</dbReference>
<keyword evidence="2" id="KW-0812">Transmembrane</keyword>
<keyword evidence="2" id="KW-0472">Membrane</keyword>
<evidence type="ECO:0000256" key="1">
    <source>
        <dbReference type="SAM" id="MobiDB-lite"/>
    </source>
</evidence>
<dbReference type="PANTHER" id="PTHR34502:SF5">
    <property type="entry name" value="DUF6594 DOMAIN-CONTAINING PROTEIN"/>
    <property type="match status" value="1"/>
</dbReference>
<reference evidence="4" key="1">
    <citation type="journal article" date="2020" name="Stud. Mycol.">
        <title>101 Dothideomycetes genomes: a test case for predicting lifestyles and emergence of pathogens.</title>
        <authorList>
            <person name="Haridas S."/>
            <person name="Albert R."/>
            <person name="Binder M."/>
            <person name="Bloem J."/>
            <person name="Labutti K."/>
            <person name="Salamov A."/>
            <person name="Andreopoulos B."/>
            <person name="Baker S."/>
            <person name="Barry K."/>
            <person name="Bills G."/>
            <person name="Bluhm B."/>
            <person name="Cannon C."/>
            <person name="Castanera R."/>
            <person name="Culley D."/>
            <person name="Daum C."/>
            <person name="Ezra D."/>
            <person name="Gonzalez J."/>
            <person name="Henrissat B."/>
            <person name="Kuo A."/>
            <person name="Liang C."/>
            <person name="Lipzen A."/>
            <person name="Lutzoni F."/>
            <person name="Magnuson J."/>
            <person name="Mondo S."/>
            <person name="Nolan M."/>
            <person name="Ohm R."/>
            <person name="Pangilinan J."/>
            <person name="Park H.-J."/>
            <person name="Ramirez L."/>
            <person name="Alfaro M."/>
            <person name="Sun H."/>
            <person name="Tritt A."/>
            <person name="Yoshinaga Y."/>
            <person name="Zwiers L.-H."/>
            <person name="Turgeon B."/>
            <person name="Goodwin S."/>
            <person name="Spatafora J."/>
            <person name="Crous P."/>
            <person name="Grigoriev I."/>
        </authorList>
    </citation>
    <scope>NUCLEOTIDE SEQUENCE</scope>
    <source>
        <strain evidence="4">CBS 675.92</strain>
    </source>
</reference>
<evidence type="ECO:0000256" key="2">
    <source>
        <dbReference type="SAM" id="Phobius"/>
    </source>
</evidence>
<keyword evidence="5" id="KW-1185">Reference proteome</keyword>
<evidence type="ECO:0000259" key="3">
    <source>
        <dbReference type="Pfam" id="PF20237"/>
    </source>
</evidence>
<organism evidence="4 5">
    <name type="scientific">Byssothecium circinans</name>
    <dbReference type="NCBI Taxonomy" id="147558"/>
    <lineage>
        <taxon>Eukaryota</taxon>
        <taxon>Fungi</taxon>
        <taxon>Dikarya</taxon>
        <taxon>Ascomycota</taxon>
        <taxon>Pezizomycotina</taxon>
        <taxon>Dothideomycetes</taxon>
        <taxon>Pleosporomycetidae</taxon>
        <taxon>Pleosporales</taxon>
        <taxon>Massarineae</taxon>
        <taxon>Massarinaceae</taxon>
        <taxon>Byssothecium</taxon>
    </lineage>
</organism>
<dbReference type="OrthoDB" id="5341582at2759"/>
<feature type="domain" description="DUF6594" evidence="3">
    <location>
        <begin position="93"/>
        <end position="340"/>
    </location>
</feature>
<feature type="transmembrane region" description="Helical" evidence="2">
    <location>
        <begin position="306"/>
        <end position="324"/>
    </location>
</feature>
<feature type="region of interest" description="Disordered" evidence="1">
    <location>
        <begin position="39"/>
        <end position="89"/>
    </location>
</feature>
<dbReference type="PANTHER" id="PTHR34502">
    <property type="entry name" value="DUF6594 DOMAIN-CONTAINING PROTEIN-RELATED"/>
    <property type="match status" value="1"/>
</dbReference>
<keyword evidence="2" id="KW-1133">Transmembrane helix</keyword>
<feature type="transmembrane region" description="Helical" evidence="2">
    <location>
        <begin position="280"/>
        <end position="300"/>
    </location>
</feature>
<evidence type="ECO:0000313" key="4">
    <source>
        <dbReference type="EMBL" id="KAF1948150.1"/>
    </source>
</evidence>
<name>A0A6A5T7H5_9PLEO</name>
<proteinExistence type="predicted"/>
<dbReference type="AlphaFoldDB" id="A0A6A5T7H5"/>
<feature type="region of interest" description="Disordered" evidence="1">
    <location>
        <begin position="1"/>
        <end position="22"/>
    </location>
</feature>
<dbReference type="Pfam" id="PF20237">
    <property type="entry name" value="DUF6594"/>
    <property type="match status" value="1"/>
</dbReference>
<gene>
    <name evidence="4" type="ORF">CC80DRAFT_498400</name>
</gene>